<accession>A0A2S8G7U6</accession>
<reference evidence="4 5" key="1">
    <citation type="submission" date="2018-02" db="EMBL/GenBank/DDBJ databases">
        <title>Comparative genomes isolates from brazilian mangrove.</title>
        <authorList>
            <person name="Araujo J.E."/>
            <person name="Taketani R.G."/>
            <person name="Silva M.C.P."/>
            <person name="Loureco M.V."/>
            <person name="Andreote F.D."/>
        </authorList>
    </citation>
    <scope>NUCLEOTIDE SEQUENCE [LARGE SCALE GENOMIC DNA]</scope>
    <source>
        <strain evidence="4 5">Hex-1 MGV</strain>
    </source>
</reference>
<feature type="region of interest" description="Disordered" evidence="1">
    <location>
        <begin position="198"/>
        <end position="218"/>
    </location>
</feature>
<proteinExistence type="predicted"/>
<evidence type="ECO:0000313" key="5">
    <source>
        <dbReference type="Proteomes" id="UP000238322"/>
    </source>
</evidence>
<organism evidence="4 5">
    <name type="scientific">Blastopirellula marina</name>
    <dbReference type="NCBI Taxonomy" id="124"/>
    <lineage>
        <taxon>Bacteria</taxon>
        <taxon>Pseudomonadati</taxon>
        <taxon>Planctomycetota</taxon>
        <taxon>Planctomycetia</taxon>
        <taxon>Pirellulales</taxon>
        <taxon>Pirellulaceae</taxon>
        <taxon>Blastopirellula</taxon>
    </lineage>
</organism>
<keyword evidence="2" id="KW-0812">Transmembrane</keyword>
<dbReference type="AlphaFoldDB" id="A0A2S8G7U6"/>
<dbReference type="Pfam" id="PF07584">
    <property type="entry name" value="BatA"/>
    <property type="match status" value="1"/>
</dbReference>
<dbReference type="InterPro" id="IPR024163">
    <property type="entry name" value="Aerotolerance_reg_N"/>
</dbReference>
<dbReference type="InterPro" id="IPR036465">
    <property type="entry name" value="vWFA_dom_sf"/>
</dbReference>
<feature type="transmembrane region" description="Helical" evidence="2">
    <location>
        <begin position="58"/>
        <end position="82"/>
    </location>
</feature>
<dbReference type="EMBL" id="PUHY01000001">
    <property type="protein sequence ID" value="PQO40526.1"/>
    <property type="molecule type" value="Genomic_DNA"/>
</dbReference>
<feature type="transmembrane region" description="Helical" evidence="2">
    <location>
        <begin position="6"/>
        <end position="24"/>
    </location>
</feature>
<dbReference type="SUPFAM" id="SSF53300">
    <property type="entry name" value="vWA-like"/>
    <property type="match status" value="1"/>
</dbReference>
<dbReference type="SMART" id="SM00327">
    <property type="entry name" value="VWA"/>
    <property type="match status" value="1"/>
</dbReference>
<dbReference type="Gene3D" id="3.40.50.410">
    <property type="entry name" value="von Willebrand factor, type A domain"/>
    <property type="match status" value="1"/>
</dbReference>
<evidence type="ECO:0000256" key="2">
    <source>
        <dbReference type="SAM" id="Phobius"/>
    </source>
</evidence>
<dbReference type="OrthoDB" id="5289914at2"/>
<dbReference type="PANTHER" id="PTHR37464">
    <property type="entry name" value="BLL2463 PROTEIN"/>
    <property type="match status" value="1"/>
</dbReference>
<sequence length="671" mass="74329">MSFALPTAFLLAAIALPIVGLYILKVRLRRVPVSTNLFWHQIFDEKPPRSIWQNLRHIVSLLMQLALLALLVLALADPYFAWQAKYARNIVLVIDNSASMQATDVSPTRFDAALERAQQLVTGMRDQDQVAVIVSGKSPEVIVGLTGHIPTLRRALESVKVTDAGTHLERAIELGKQLVAPYEKGEVIVLTDGCHQRVDPASLPEEPQKASEDKPEKEEVASNIVWEVFGTEANNVGITQFQTRRSLVDPIGYEILAAVHNASSEPIKARLEITLDDVPVDILPLKLEPGERWRRSLEKTSIEGGPLEARLTKITRNVEDSDEEDAPDDDLNYLTVDDVAYAILPQQKRQAVLLVTPGYFFLEKVFEANPMVDLTVLKEFPETWPTDSVIVLHRNTPVTLPSGDVWVIDPENDTDLWNVQGMLENPIVTKQADDSPLMTHISLDNVLLPKANKLDWKANIIPLAEAVSGDTIYAEIDRPDGKVLVLAVNLESSDLAFRTAFPMMATNALSWFAGPSGELHPSISTDEMTKVELSEEIANLYPKLTLVSPRDNMVDQPVIPGTKTQEGVSTSAASTSVGPLKTIGLWQLKPTVATDDESAESPTPDPIRSFAVNLASERETDLRTPTELLDATTTPSLTSSWWSRPPWFLLVCLACVLTAWEWFAYQRRVIT</sequence>
<dbReference type="Pfam" id="PF13519">
    <property type="entry name" value="VWA_2"/>
    <property type="match status" value="1"/>
</dbReference>
<evidence type="ECO:0000256" key="1">
    <source>
        <dbReference type="SAM" id="MobiDB-lite"/>
    </source>
</evidence>
<dbReference type="RefSeq" id="WP_105327762.1">
    <property type="nucleotide sequence ID" value="NZ_PUHY01000001.1"/>
</dbReference>
<dbReference type="Proteomes" id="UP000238322">
    <property type="component" value="Unassembled WGS sequence"/>
</dbReference>
<protein>
    <recommendedName>
        <fullName evidence="3">VWFA domain-containing protein</fullName>
    </recommendedName>
</protein>
<evidence type="ECO:0000259" key="3">
    <source>
        <dbReference type="SMART" id="SM00327"/>
    </source>
</evidence>
<feature type="domain" description="VWFA" evidence="3">
    <location>
        <begin position="87"/>
        <end position="261"/>
    </location>
</feature>
<comment type="caution">
    <text evidence="4">The sequence shown here is derived from an EMBL/GenBank/DDBJ whole genome shotgun (WGS) entry which is preliminary data.</text>
</comment>
<gene>
    <name evidence="4" type="ORF">C5Y83_00920</name>
</gene>
<feature type="transmembrane region" description="Helical" evidence="2">
    <location>
        <begin position="647"/>
        <end position="665"/>
    </location>
</feature>
<keyword evidence="2" id="KW-1133">Transmembrane helix</keyword>
<keyword evidence="2" id="KW-0472">Membrane</keyword>
<evidence type="ECO:0000313" key="4">
    <source>
        <dbReference type="EMBL" id="PQO40526.1"/>
    </source>
</evidence>
<dbReference type="PANTHER" id="PTHR37464:SF1">
    <property type="entry name" value="BLL2463 PROTEIN"/>
    <property type="match status" value="1"/>
</dbReference>
<name>A0A2S8G7U6_9BACT</name>
<feature type="compositionally biased region" description="Basic and acidic residues" evidence="1">
    <location>
        <begin position="206"/>
        <end position="218"/>
    </location>
</feature>
<dbReference type="InterPro" id="IPR002035">
    <property type="entry name" value="VWF_A"/>
</dbReference>